<comment type="caution">
    <text evidence="3">The sequence shown here is derived from an EMBL/GenBank/DDBJ whole genome shotgun (WGS) entry which is preliminary data.</text>
</comment>
<feature type="transmembrane region" description="Helical" evidence="2">
    <location>
        <begin position="68"/>
        <end position="90"/>
    </location>
</feature>
<dbReference type="Proteomes" id="UP001172101">
    <property type="component" value="Unassembled WGS sequence"/>
</dbReference>
<evidence type="ECO:0008006" key="5">
    <source>
        <dbReference type="Google" id="ProtNLM"/>
    </source>
</evidence>
<dbReference type="RefSeq" id="XP_060295704.1">
    <property type="nucleotide sequence ID" value="XM_060434093.1"/>
</dbReference>
<name>A0AA40AJ98_9PEZI</name>
<dbReference type="EMBL" id="JAUIRO010000004">
    <property type="protein sequence ID" value="KAK0716911.1"/>
    <property type="molecule type" value="Genomic_DNA"/>
</dbReference>
<evidence type="ECO:0000313" key="3">
    <source>
        <dbReference type="EMBL" id="KAK0716911.1"/>
    </source>
</evidence>
<evidence type="ECO:0000256" key="1">
    <source>
        <dbReference type="SAM" id="MobiDB-lite"/>
    </source>
</evidence>
<accession>A0AA40AJ98</accession>
<keyword evidence="2" id="KW-1133">Transmembrane helix</keyword>
<feature type="region of interest" description="Disordered" evidence="1">
    <location>
        <begin position="148"/>
        <end position="169"/>
    </location>
</feature>
<keyword evidence="2" id="KW-0472">Membrane</keyword>
<protein>
    <recommendedName>
        <fullName evidence="5">MFS maltose permease</fullName>
    </recommendedName>
</protein>
<organism evidence="3 4">
    <name type="scientific">Lasiosphaeria miniovina</name>
    <dbReference type="NCBI Taxonomy" id="1954250"/>
    <lineage>
        <taxon>Eukaryota</taxon>
        <taxon>Fungi</taxon>
        <taxon>Dikarya</taxon>
        <taxon>Ascomycota</taxon>
        <taxon>Pezizomycotina</taxon>
        <taxon>Sordariomycetes</taxon>
        <taxon>Sordariomycetidae</taxon>
        <taxon>Sordariales</taxon>
        <taxon>Lasiosphaeriaceae</taxon>
        <taxon>Lasiosphaeria</taxon>
    </lineage>
</organism>
<keyword evidence="2" id="KW-0812">Transmembrane</keyword>
<evidence type="ECO:0000313" key="4">
    <source>
        <dbReference type="Proteomes" id="UP001172101"/>
    </source>
</evidence>
<dbReference type="AlphaFoldDB" id="A0AA40AJ98"/>
<proteinExistence type="predicted"/>
<gene>
    <name evidence="3" type="ORF">B0T26DRAFT_269402</name>
</gene>
<evidence type="ECO:0000256" key="2">
    <source>
        <dbReference type="SAM" id="Phobius"/>
    </source>
</evidence>
<sequence>MRPRLALLRRVLARKLQSPPLRSFAGTSIHRTRPQLPFLSVPTRTRAPHQFRYLTTERKARLRYEIKLGIKYTSYLWLAAGAVLAAGFAISQESLERQYPTPHEWSFLTRMRFRGAFCTRDQTNPHRATDWVAVMQWIKGSVERLENPSIDGKGVRDAPSNRPHGTKDIGAMPESWRRGYYETMMIYAKAAEHCEGWVIDKTRNMIFPPGVMIGPSNLRPRPLPAGFHGAPKEENCEFPFETPDDIYLRIISTEGLTNRQRMDASLAYASWLEFKGIAGPAGIMYEDAVQLALSELPSAPTEPLDRKTWTLKEDAGEPSANLLTALTAYATYRARQGDVSSALPIFVSILKARRSLPTLADSASNQLWAPRRDTPPATATGAVSGLGKSIISFFGPPPYPSPPDDGVAPPIRDAKELCEEAALSLHIGEIMYTAPNGTSREEGLSWTREAVDVTEEQLHKLTSSAADKPASRTCRDCLSSGLQNWSTMVAQLARDEAAKTEAAKAKKSSSTWLSLWGSETETKKEDTSRWAAEEKVIQERERRAKDLLDELRPPGAGLASLFTA</sequence>
<reference evidence="3" key="1">
    <citation type="submission" date="2023-06" db="EMBL/GenBank/DDBJ databases">
        <title>Genome-scale phylogeny and comparative genomics of the fungal order Sordariales.</title>
        <authorList>
            <consortium name="Lawrence Berkeley National Laboratory"/>
            <person name="Hensen N."/>
            <person name="Bonometti L."/>
            <person name="Westerberg I."/>
            <person name="Brannstrom I.O."/>
            <person name="Guillou S."/>
            <person name="Cros-Aarteil S."/>
            <person name="Calhoun S."/>
            <person name="Haridas S."/>
            <person name="Kuo A."/>
            <person name="Mondo S."/>
            <person name="Pangilinan J."/>
            <person name="Riley R."/>
            <person name="LaButti K."/>
            <person name="Andreopoulos B."/>
            <person name="Lipzen A."/>
            <person name="Chen C."/>
            <person name="Yanf M."/>
            <person name="Daum C."/>
            <person name="Ng V."/>
            <person name="Clum A."/>
            <person name="Steindorff A."/>
            <person name="Ohm R."/>
            <person name="Martin F."/>
            <person name="Silar P."/>
            <person name="Natvig D."/>
            <person name="Lalanne C."/>
            <person name="Gautier V."/>
            <person name="Ament-velasquez S.L."/>
            <person name="Kruys A."/>
            <person name="Hutchinson M.I."/>
            <person name="Powell A.J."/>
            <person name="Barry K."/>
            <person name="Miller A.N."/>
            <person name="Grigoriev I.V."/>
            <person name="Debuchy R."/>
            <person name="Gladieux P."/>
            <person name="Thoren M.H."/>
            <person name="Johannesson H."/>
        </authorList>
    </citation>
    <scope>NUCLEOTIDE SEQUENCE</scope>
    <source>
        <strain evidence="3">SMH2392-1A</strain>
    </source>
</reference>
<dbReference type="GeneID" id="85317363"/>
<keyword evidence="4" id="KW-1185">Reference proteome</keyword>